<reference evidence="2" key="1">
    <citation type="submission" date="2014-11" db="EMBL/GenBank/DDBJ databases">
        <authorList>
            <person name="Otto D Thomas"/>
            <person name="Naeem Raeece"/>
        </authorList>
    </citation>
    <scope>NUCLEOTIDE SEQUENCE</scope>
</reference>
<feature type="compositionally biased region" description="Low complexity" evidence="1">
    <location>
        <begin position="114"/>
        <end position="125"/>
    </location>
</feature>
<organism evidence="2">
    <name type="scientific">Chromera velia CCMP2878</name>
    <dbReference type="NCBI Taxonomy" id="1169474"/>
    <lineage>
        <taxon>Eukaryota</taxon>
        <taxon>Sar</taxon>
        <taxon>Alveolata</taxon>
        <taxon>Colpodellida</taxon>
        <taxon>Chromeraceae</taxon>
        <taxon>Chromera</taxon>
    </lineage>
</organism>
<feature type="region of interest" description="Disordered" evidence="1">
    <location>
        <begin position="68"/>
        <end position="129"/>
    </location>
</feature>
<evidence type="ECO:0000256" key="1">
    <source>
        <dbReference type="SAM" id="MobiDB-lite"/>
    </source>
</evidence>
<feature type="compositionally biased region" description="Polar residues" evidence="1">
    <location>
        <begin position="77"/>
        <end position="101"/>
    </location>
</feature>
<dbReference type="VEuPathDB" id="CryptoDB:Cvel_29860"/>
<dbReference type="EMBL" id="CDMZ01003388">
    <property type="protein sequence ID" value="CEM46177.1"/>
    <property type="molecule type" value="Genomic_DNA"/>
</dbReference>
<evidence type="ECO:0000313" key="2">
    <source>
        <dbReference type="EMBL" id="CEM46177.1"/>
    </source>
</evidence>
<name>A0A0G4HPG5_9ALVE</name>
<gene>
    <name evidence="2" type="ORF">Cvel_29860</name>
</gene>
<dbReference type="AlphaFoldDB" id="A0A0G4HPG5"/>
<protein>
    <submittedName>
        <fullName evidence="2">Uncharacterized protein</fullName>
    </submittedName>
</protein>
<proteinExistence type="predicted"/>
<accession>A0A0G4HPG5</accession>
<sequence length="161" mass="16850">MYIFSGNNHLLSLVSKITLPPLGLDVMDIVRNIIHETVSQATALSIRDYMASSTMREMLQNILVEEAEKASRADSGSRGSPTGATSGRIASSRLLLTTTQHSAAGSPPLPTPSTPASSRPTDASAVSPAGHQTRIFLLVEGVGDGHVANKSSCRSIPPLSS</sequence>